<feature type="transmembrane region" description="Helical" evidence="2">
    <location>
        <begin position="132"/>
        <end position="153"/>
    </location>
</feature>
<dbReference type="OrthoDB" id="9809908at2"/>
<evidence type="ECO:0000259" key="4">
    <source>
        <dbReference type="Pfam" id="PF06580"/>
    </source>
</evidence>
<evidence type="ECO:0000256" key="1">
    <source>
        <dbReference type="SAM" id="Coils"/>
    </source>
</evidence>
<proteinExistence type="predicted"/>
<dbReference type="Proteomes" id="UP000323930">
    <property type="component" value="Unassembled WGS sequence"/>
</dbReference>
<keyword evidence="6" id="KW-1185">Reference proteome</keyword>
<keyword evidence="1" id="KW-0175">Coiled coil</keyword>
<dbReference type="GO" id="GO:0000155">
    <property type="term" value="F:phosphorelay sensor kinase activity"/>
    <property type="evidence" value="ECO:0007669"/>
    <property type="project" value="InterPro"/>
</dbReference>
<dbReference type="InterPro" id="IPR036890">
    <property type="entry name" value="HATPase_C_sf"/>
</dbReference>
<keyword evidence="2" id="KW-1133">Transmembrane helix</keyword>
<dbReference type="Pfam" id="PF06580">
    <property type="entry name" value="His_kinase"/>
    <property type="match status" value="1"/>
</dbReference>
<evidence type="ECO:0000259" key="3">
    <source>
        <dbReference type="Pfam" id="PF02518"/>
    </source>
</evidence>
<dbReference type="Pfam" id="PF02518">
    <property type="entry name" value="HATPase_c"/>
    <property type="match status" value="1"/>
</dbReference>
<reference evidence="5 6" key="1">
    <citation type="submission" date="2019-08" db="EMBL/GenBank/DDBJ databases">
        <title>Seonamhaeicola sediminis sp. nov., isolated from marine sediment.</title>
        <authorList>
            <person name="Cao W.R."/>
        </authorList>
    </citation>
    <scope>NUCLEOTIDE SEQUENCE [LARGE SCALE GENOMIC DNA]</scope>
    <source>
        <strain evidence="5 6">B011</strain>
    </source>
</reference>
<feature type="transmembrane region" description="Helical" evidence="2">
    <location>
        <begin position="20"/>
        <end position="38"/>
    </location>
</feature>
<accession>A0A5D0JB11</accession>
<feature type="transmembrane region" description="Helical" evidence="2">
    <location>
        <begin position="58"/>
        <end position="81"/>
    </location>
</feature>
<feature type="domain" description="Signal transduction histidine kinase internal region" evidence="4">
    <location>
        <begin position="172"/>
        <end position="251"/>
    </location>
</feature>
<protein>
    <submittedName>
        <fullName evidence="5">Sensor histidine kinase</fullName>
    </submittedName>
</protein>
<evidence type="ECO:0000256" key="2">
    <source>
        <dbReference type="SAM" id="Phobius"/>
    </source>
</evidence>
<dbReference type="AlphaFoldDB" id="A0A5D0JB11"/>
<dbReference type="PANTHER" id="PTHR34220:SF7">
    <property type="entry name" value="SENSOR HISTIDINE KINASE YPDA"/>
    <property type="match status" value="1"/>
</dbReference>
<dbReference type="EMBL" id="VSDQ01000163">
    <property type="protein sequence ID" value="TYA92300.1"/>
    <property type="molecule type" value="Genomic_DNA"/>
</dbReference>
<dbReference type="GO" id="GO:0016020">
    <property type="term" value="C:membrane"/>
    <property type="evidence" value="ECO:0007669"/>
    <property type="project" value="InterPro"/>
</dbReference>
<keyword evidence="5" id="KW-0418">Kinase</keyword>
<feature type="coiled-coil region" evidence="1">
    <location>
        <begin position="153"/>
        <end position="180"/>
    </location>
</feature>
<evidence type="ECO:0000313" key="6">
    <source>
        <dbReference type="Proteomes" id="UP000323930"/>
    </source>
</evidence>
<dbReference type="Gene3D" id="3.30.565.10">
    <property type="entry name" value="Histidine kinase-like ATPase, C-terminal domain"/>
    <property type="match status" value="1"/>
</dbReference>
<sequence length="358" mass="41865">MESSQSFLKKRFLGIKIIELIFFIGFYLFWAFAYHAAITINSSRWSKGESSIFDFMEFMNTVGVDYILKAILTYPIWWFLFKKLKYWKTYKKVLLHIILLPTFVVVWQQLYYVVCDLFEWGHLRGVARVWDIYIPALFYTLQFGIFHAYNYYLEDQRKRRLESELRNAALKSELSALKAQLNPHFLYNIFNTISASVPAENEHTRHLIAELSDLFRYQLKASQTEKVTIREEIDFVNKYLALEKERFKERLDIEVNVDESIMDEVIPPMLLQPLVENSIKHGLSSLVEGGKITISIQKKNGRLAFEVADTGVGIKDKNDAFEKGIGLTNTKLRLEKMYQTTLSLSDNLPQGLKINFSI</sequence>
<dbReference type="RefSeq" id="WP_148539906.1">
    <property type="nucleotide sequence ID" value="NZ_VSDQ01000163.1"/>
</dbReference>
<comment type="caution">
    <text evidence="5">The sequence shown here is derived from an EMBL/GenBank/DDBJ whole genome shotgun (WGS) entry which is preliminary data.</text>
</comment>
<dbReference type="InterPro" id="IPR003594">
    <property type="entry name" value="HATPase_dom"/>
</dbReference>
<feature type="domain" description="Histidine kinase/HSP90-like ATPase" evidence="3">
    <location>
        <begin position="270"/>
        <end position="356"/>
    </location>
</feature>
<organism evidence="5 6">
    <name type="scientific">Seonamhaeicola marinus</name>
    <dbReference type="NCBI Taxonomy" id="1912246"/>
    <lineage>
        <taxon>Bacteria</taxon>
        <taxon>Pseudomonadati</taxon>
        <taxon>Bacteroidota</taxon>
        <taxon>Flavobacteriia</taxon>
        <taxon>Flavobacteriales</taxon>
        <taxon>Flavobacteriaceae</taxon>
    </lineage>
</organism>
<dbReference type="InterPro" id="IPR010559">
    <property type="entry name" value="Sig_transdc_His_kin_internal"/>
</dbReference>
<dbReference type="SUPFAM" id="SSF55874">
    <property type="entry name" value="ATPase domain of HSP90 chaperone/DNA topoisomerase II/histidine kinase"/>
    <property type="match status" value="1"/>
</dbReference>
<keyword evidence="2" id="KW-0472">Membrane</keyword>
<dbReference type="InterPro" id="IPR050640">
    <property type="entry name" value="Bact_2-comp_sensor_kinase"/>
</dbReference>
<evidence type="ECO:0000313" key="5">
    <source>
        <dbReference type="EMBL" id="TYA92300.1"/>
    </source>
</evidence>
<keyword evidence="2" id="KW-0812">Transmembrane</keyword>
<dbReference type="PANTHER" id="PTHR34220">
    <property type="entry name" value="SENSOR HISTIDINE KINASE YPDA"/>
    <property type="match status" value="1"/>
</dbReference>
<keyword evidence="5" id="KW-0808">Transferase</keyword>
<feature type="transmembrane region" description="Helical" evidence="2">
    <location>
        <begin position="93"/>
        <end position="112"/>
    </location>
</feature>
<gene>
    <name evidence="5" type="ORF">FUA24_02380</name>
</gene>
<name>A0A5D0JB11_9FLAO</name>